<protein>
    <submittedName>
        <fullName evidence="3">Energy transducer TonB</fullName>
    </submittedName>
</protein>
<evidence type="ECO:0000313" key="3">
    <source>
        <dbReference type="EMBL" id="MBM6499458.1"/>
    </source>
</evidence>
<keyword evidence="4" id="KW-1185">Reference proteome</keyword>
<feature type="signal peptide" evidence="1">
    <location>
        <begin position="1"/>
        <end position="19"/>
    </location>
</feature>
<dbReference type="RefSeq" id="WP_187657517.1">
    <property type="nucleotide sequence ID" value="NZ_JACSOD020000480.1"/>
</dbReference>
<dbReference type="Gene3D" id="3.30.1150.10">
    <property type="match status" value="1"/>
</dbReference>
<comment type="caution">
    <text evidence="3">The sequence shown here is derived from an EMBL/GenBank/DDBJ whole genome shotgun (WGS) entry which is preliminary data.</text>
</comment>
<dbReference type="SUPFAM" id="SSF74653">
    <property type="entry name" value="TolA/TonB C-terminal domain"/>
    <property type="match status" value="1"/>
</dbReference>
<dbReference type="EMBL" id="JACSOD020000480">
    <property type="protein sequence ID" value="MBM6499458.1"/>
    <property type="molecule type" value="Genomic_DNA"/>
</dbReference>
<dbReference type="InterPro" id="IPR037682">
    <property type="entry name" value="TonB_C"/>
</dbReference>
<feature type="domain" description="TonB C-terminal" evidence="2">
    <location>
        <begin position="64"/>
        <end position="125"/>
    </location>
</feature>
<dbReference type="Proteomes" id="UP000759529">
    <property type="component" value="Unassembled WGS sequence"/>
</dbReference>
<keyword evidence="1" id="KW-0732">Signal</keyword>
<evidence type="ECO:0000259" key="2">
    <source>
        <dbReference type="Pfam" id="PF03544"/>
    </source>
</evidence>
<accession>A0ABS2CWX3</accession>
<sequence length="128" mass="14806">MKKTFFFLIIFMTPLFSLAQIAGEDEVYLNGDRIDPKFKGDDSMNEFGKFISSEFDYSKVSKPGTMIFSFTVDENGEVKNIKIIQVLDTESAIEIIRVLKKCPKWEPAKRNGKPFSVEIKYPMTFQRK</sequence>
<name>A0ABS2CWX3_9FLAO</name>
<evidence type="ECO:0000256" key="1">
    <source>
        <dbReference type="SAM" id="SignalP"/>
    </source>
</evidence>
<dbReference type="Pfam" id="PF03544">
    <property type="entry name" value="TonB_C"/>
    <property type="match status" value="1"/>
</dbReference>
<organism evidence="3 4">
    <name type="scientific">Flavobacterium macrobrachii</name>
    <dbReference type="NCBI Taxonomy" id="591204"/>
    <lineage>
        <taxon>Bacteria</taxon>
        <taxon>Pseudomonadati</taxon>
        <taxon>Bacteroidota</taxon>
        <taxon>Flavobacteriia</taxon>
        <taxon>Flavobacteriales</taxon>
        <taxon>Flavobacteriaceae</taxon>
        <taxon>Flavobacterium</taxon>
    </lineage>
</organism>
<feature type="chain" id="PRO_5045912938" evidence="1">
    <location>
        <begin position="20"/>
        <end position="128"/>
    </location>
</feature>
<evidence type="ECO:0000313" key="4">
    <source>
        <dbReference type="Proteomes" id="UP000759529"/>
    </source>
</evidence>
<gene>
    <name evidence="3" type="ORF">H9X54_009135</name>
</gene>
<proteinExistence type="predicted"/>
<reference evidence="3 4" key="1">
    <citation type="submission" date="2021-02" db="EMBL/GenBank/DDBJ databases">
        <authorList>
            <person name="Jung H.S."/>
            <person name="Chun B.H."/>
            <person name="Jeon C.O."/>
        </authorList>
    </citation>
    <scope>NUCLEOTIDE SEQUENCE [LARGE SCALE GENOMIC DNA]</scope>
    <source>
        <strain evidence="3 4">LMG 25203</strain>
    </source>
</reference>